<dbReference type="STRING" id="464029.SAMN02982989_1441"/>
<dbReference type="Proteomes" id="UP000192903">
    <property type="component" value="Unassembled WGS sequence"/>
</dbReference>
<comment type="similarity">
    <text evidence="2">Belongs to the bacterial solute-binding protein 1 family.</text>
</comment>
<keyword evidence="11" id="KW-1185">Reference proteome</keyword>
<dbReference type="InterPro" id="IPR006059">
    <property type="entry name" value="SBP"/>
</dbReference>
<organism evidence="10 11">
    <name type="scientific">Xaviernesmea oryzae</name>
    <dbReference type="NCBI Taxonomy" id="464029"/>
    <lineage>
        <taxon>Bacteria</taxon>
        <taxon>Pseudomonadati</taxon>
        <taxon>Pseudomonadota</taxon>
        <taxon>Alphaproteobacteria</taxon>
        <taxon>Hyphomicrobiales</taxon>
        <taxon>Rhizobiaceae</taxon>
        <taxon>Rhizobium/Agrobacterium group</taxon>
        <taxon>Xaviernesmea</taxon>
    </lineage>
</organism>
<accession>A0A1X7EKQ4</accession>
<dbReference type="AlphaFoldDB" id="A0A1X7EKQ4"/>
<keyword evidence="6" id="KW-0574">Periplasm</keyword>
<dbReference type="Gene3D" id="3.40.190.10">
    <property type="entry name" value="Periplasmic binding protein-like II"/>
    <property type="match status" value="2"/>
</dbReference>
<dbReference type="InterPro" id="IPR050490">
    <property type="entry name" value="Bact_solute-bd_prot1"/>
</dbReference>
<evidence type="ECO:0000256" key="7">
    <source>
        <dbReference type="ARBA" id="ARBA00049629"/>
    </source>
</evidence>
<keyword evidence="3" id="KW-0813">Transport</keyword>
<comment type="function">
    <text evidence="7">Part of a binding-protein-dependent transport system for a sugar.</text>
</comment>
<evidence type="ECO:0000256" key="8">
    <source>
        <dbReference type="ARBA" id="ARBA00049753"/>
    </source>
</evidence>
<dbReference type="PANTHER" id="PTHR43649">
    <property type="entry name" value="ARABINOSE-BINDING PROTEIN-RELATED"/>
    <property type="match status" value="1"/>
</dbReference>
<evidence type="ECO:0000256" key="1">
    <source>
        <dbReference type="ARBA" id="ARBA00004418"/>
    </source>
</evidence>
<evidence type="ECO:0000256" key="4">
    <source>
        <dbReference type="ARBA" id="ARBA00022597"/>
    </source>
</evidence>
<dbReference type="EMBL" id="FXAF01000006">
    <property type="protein sequence ID" value="SMF35442.1"/>
    <property type="molecule type" value="Genomic_DNA"/>
</dbReference>
<reference evidence="11" key="1">
    <citation type="submission" date="2017-04" db="EMBL/GenBank/DDBJ databases">
        <authorList>
            <person name="Varghese N."/>
            <person name="Submissions S."/>
        </authorList>
    </citation>
    <scope>NUCLEOTIDE SEQUENCE [LARGE SCALE GENOMIC DNA]</scope>
    <source>
        <strain evidence="11">B4P</strain>
    </source>
</reference>
<dbReference type="GO" id="GO:0042597">
    <property type="term" value="C:periplasmic space"/>
    <property type="evidence" value="ECO:0007669"/>
    <property type="project" value="UniProtKB-SubCell"/>
</dbReference>
<keyword evidence="5 9" id="KW-0732">Signal</keyword>
<dbReference type="RefSeq" id="WP_085421751.1">
    <property type="nucleotide sequence ID" value="NZ_FXAF01000006.1"/>
</dbReference>
<gene>
    <name evidence="10" type="ORF">SAMN02982989_1441</name>
</gene>
<feature type="chain" id="PRO_5013185815" description="Probable sugar-binding periplasmic protein" evidence="9">
    <location>
        <begin position="25"/>
        <end position="413"/>
    </location>
</feature>
<evidence type="ECO:0000256" key="5">
    <source>
        <dbReference type="ARBA" id="ARBA00022729"/>
    </source>
</evidence>
<evidence type="ECO:0000313" key="10">
    <source>
        <dbReference type="EMBL" id="SMF35442.1"/>
    </source>
</evidence>
<evidence type="ECO:0000256" key="3">
    <source>
        <dbReference type="ARBA" id="ARBA00022448"/>
    </source>
</evidence>
<comment type="subcellular location">
    <subcellularLocation>
        <location evidence="1">Periplasm</location>
    </subcellularLocation>
</comment>
<dbReference type="Pfam" id="PF01547">
    <property type="entry name" value="SBP_bac_1"/>
    <property type="match status" value="1"/>
</dbReference>
<protein>
    <recommendedName>
        <fullName evidence="8">Probable sugar-binding periplasmic protein</fullName>
    </recommendedName>
</protein>
<proteinExistence type="inferred from homology"/>
<evidence type="ECO:0000313" key="11">
    <source>
        <dbReference type="Proteomes" id="UP000192903"/>
    </source>
</evidence>
<sequence length="413" mass="44866">MLQKYRALLGATGLAFALAQPAFGAEKAEVLHWWTTEAQSKAVKVFADAFNAAGGEWVDNAIVNGDVAKPTGINRIVGGNPPTVMMMNAGKQFGELADQGLLNNLDDVAAADNWKKSLPADVLEAVSRDGHIYAVPVNLQTPNWLWYNKALFDKFQVQEPKTWEEFFAAADKFKAGGIIALAFGAQPWQQHQLFNGVLAGAGGRDLYLAVFRDKDPDATKTPEFKRVAETYAKIRDYTDPGTPNRSFNEAASMLITGKAAMHIMGDWEKGEFTAAGWVAGKDYGCVLGLGQQNFLMDSNVFIIPKGRSESAAKAQALMAKVMLDRDVQVKFNNLKGSMPVRNDVDTSGLDACSKIGLEVIKDPSKQLAGPDWLAGADMLNSLADVVVEYWATPSETPDQFAAKYAAVLSEFQE</sequence>
<evidence type="ECO:0000256" key="9">
    <source>
        <dbReference type="SAM" id="SignalP"/>
    </source>
</evidence>
<dbReference type="OrthoDB" id="9798191at2"/>
<evidence type="ECO:0000256" key="6">
    <source>
        <dbReference type="ARBA" id="ARBA00022764"/>
    </source>
</evidence>
<dbReference type="PANTHER" id="PTHR43649:SF28">
    <property type="entry name" value="BINDING PROTEIN COMPONENT OF ABC SUGAR TRANSPORTER-RELATED"/>
    <property type="match status" value="1"/>
</dbReference>
<name>A0A1X7EKQ4_9HYPH</name>
<feature type="signal peptide" evidence="9">
    <location>
        <begin position="1"/>
        <end position="24"/>
    </location>
</feature>
<evidence type="ECO:0000256" key="2">
    <source>
        <dbReference type="ARBA" id="ARBA00008520"/>
    </source>
</evidence>
<keyword evidence="4" id="KW-0762">Sugar transport</keyword>
<dbReference type="SUPFAM" id="SSF53850">
    <property type="entry name" value="Periplasmic binding protein-like II"/>
    <property type="match status" value="1"/>
</dbReference>